<sequence>MGVLSVAPGRSAASADAFADAVRHGPAVPASLPEALRASVVTHIEGGFSAAFPTIAIFAMVNAVLA</sequence>
<dbReference type="RefSeq" id="WP_157063907.1">
    <property type="nucleotide sequence ID" value="NZ_JBNNPJ010000199.1"/>
</dbReference>
<dbReference type="OrthoDB" id="9812221at2"/>
<proteinExistence type="predicted"/>
<dbReference type="EMBL" id="LABZ01000007">
    <property type="protein sequence ID" value="KMO44842.1"/>
    <property type="molecule type" value="Genomic_DNA"/>
</dbReference>
<evidence type="ECO:0000313" key="1">
    <source>
        <dbReference type="EMBL" id="KMO44842.1"/>
    </source>
</evidence>
<protein>
    <submittedName>
        <fullName evidence="1">Uncharacterized protein</fullName>
    </submittedName>
</protein>
<dbReference type="Proteomes" id="UP000036449">
    <property type="component" value="Unassembled WGS sequence"/>
</dbReference>
<comment type="caution">
    <text evidence="1">The sequence shown here is derived from an EMBL/GenBank/DDBJ whole genome shotgun (WGS) entry which is preliminary data.</text>
</comment>
<accession>A0A0J6TFX7</accession>
<keyword evidence="2" id="KW-1185">Reference proteome</keyword>
<name>A0A0J6TFX7_9HYPH</name>
<gene>
    <name evidence="1" type="ORF">VQ03_01095</name>
</gene>
<evidence type="ECO:0000313" key="2">
    <source>
        <dbReference type="Proteomes" id="UP000036449"/>
    </source>
</evidence>
<reference evidence="1 2" key="1">
    <citation type="submission" date="2015-03" db="EMBL/GenBank/DDBJ databases">
        <title>Genome sequencing of Methylobacterium tarhaniae DSM 25844.</title>
        <authorList>
            <person name="Chaudhry V."/>
            <person name="Patil P.B."/>
        </authorList>
    </citation>
    <scope>NUCLEOTIDE SEQUENCE [LARGE SCALE GENOMIC DNA]</scope>
    <source>
        <strain evidence="1 2">DSM 25844</strain>
    </source>
</reference>
<organism evidence="1 2">
    <name type="scientific">Methylobacterium tarhaniae</name>
    <dbReference type="NCBI Taxonomy" id="1187852"/>
    <lineage>
        <taxon>Bacteria</taxon>
        <taxon>Pseudomonadati</taxon>
        <taxon>Pseudomonadota</taxon>
        <taxon>Alphaproteobacteria</taxon>
        <taxon>Hyphomicrobiales</taxon>
        <taxon>Methylobacteriaceae</taxon>
        <taxon>Methylobacterium</taxon>
    </lineage>
</organism>
<dbReference type="PATRIC" id="fig|1187852.3.peg.6115"/>
<dbReference type="AlphaFoldDB" id="A0A0J6TFX7"/>